<accession>F0WQX2</accession>
<dbReference type="AlphaFoldDB" id="F0WQX2"/>
<feature type="domain" description="Reverse transcriptase Ty1/copia-type" evidence="1">
    <location>
        <begin position="6"/>
        <end position="195"/>
    </location>
</feature>
<protein>
    <submittedName>
        <fullName evidence="2">Uncharacterized protein AlNc14C205G8782</fullName>
    </submittedName>
</protein>
<dbReference type="EMBL" id="FR824250">
    <property type="protein sequence ID" value="CCA23732.1"/>
    <property type="molecule type" value="Genomic_DNA"/>
</dbReference>
<dbReference type="HOGENOM" id="CLU_001650_10_2_1"/>
<evidence type="ECO:0000313" key="2">
    <source>
        <dbReference type="EMBL" id="CCA23732.1"/>
    </source>
</evidence>
<dbReference type="InterPro" id="IPR013103">
    <property type="entry name" value="RVT_2"/>
</dbReference>
<gene>
    <name evidence="2" type="primary">AlNc14C205G8782</name>
    <name evidence="2" type="ORF">ALNC14_098760</name>
</gene>
<evidence type="ECO:0000259" key="1">
    <source>
        <dbReference type="Pfam" id="PF07727"/>
    </source>
</evidence>
<name>F0WQX2_9STRA</name>
<organism evidence="2">
    <name type="scientific">Albugo laibachii Nc14</name>
    <dbReference type="NCBI Taxonomy" id="890382"/>
    <lineage>
        <taxon>Eukaryota</taxon>
        <taxon>Sar</taxon>
        <taxon>Stramenopiles</taxon>
        <taxon>Oomycota</taxon>
        <taxon>Peronosporomycetes</taxon>
        <taxon>Albuginales</taxon>
        <taxon>Albuginaceae</taxon>
        <taxon>Albugo</taxon>
    </lineage>
</organism>
<reference evidence="2" key="1">
    <citation type="journal article" date="2011" name="PLoS Biol.">
        <title>Gene gain and loss during evolution of obligate parasitism in the white rust pathogen of Arabidopsis thaliana.</title>
        <authorList>
            <person name="Kemen E."/>
            <person name="Gardiner A."/>
            <person name="Schultz-Larsen T."/>
            <person name="Kemen A.C."/>
            <person name="Balmuth A.L."/>
            <person name="Robert-Seilaniantz A."/>
            <person name="Bailey K."/>
            <person name="Holub E."/>
            <person name="Studholme D.J."/>
            <person name="Maclean D."/>
            <person name="Jones J.D."/>
        </authorList>
    </citation>
    <scope>NUCLEOTIDE SEQUENCE</scope>
</reference>
<dbReference type="Pfam" id="PF07727">
    <property type="entry name" value="RVT_2"/>
    <property type="match status" value="1"/>
</dbReference>
<reference evidence="2" key="2">
    <citation type="submission" date="2011-02" db="EMBL/GenBank/DDBJ databases">
        <authorList>
            <person name="MacLean D."/>
        </authorList>
    </citation>
    <scope>NUCLEOTIDE SEQUENCE</scope>
</reference>
<proteinExistence type="predicted"/>
<sequence length="209" mass="23742">MDPSTAKVILALAKRWNVPARHVYKLYAYVKADKEKQVGIYLRIAQGMFITQEDIRKLGETRKTDMELHLKKSLYGLNQAGRLWIQLLDTEMEKNGFDWCTTDMGLYHKRVGGKMVIFVVYVDDLLVTATKALLVKEFLSTMGTLSVKDFGDVRKFLGMLIELDDTVGYTIDQQVAIEDLLVQRGIAEAKRVPSPVGVERNNVDPEKSQ</sequence>